<evidence type="ECO:0008006" key="4">
    <source>
        <dbReference type="Google" id="ProtNLM"/>
    </source>
</evidence>
<dbReference type="AlphaFoldDB" id="A0A8J3CTX0"/>
<protein>
    <recommendedName>
        <fullName evidence="4">DUF1570 domain-containing protein</fullName>
    </recommendedName>
</protein>
<accession>A0A8J3CTX0</accession>
<reference evidence="2" key="1">
    <citation type="journal article" date="2014" name="Int. J. Syst. Evol. Microbiol.">
        <title>Complete genome sequence of Corynebacterium casei LMG S-19264T (=DSM 44701T), isolated from a smear-ripened cheese.</title>
        <authorList>
            <consortium name="US DOE Joint Genome Institute (JGI-PGF)"/>
            <person name="Walter F."/>
            <person name="Albersmeier A."/>
            <person name="Kalinowski J."/>
            <person name="Ruckert C."/>
        </authorList>
    </citation>
    <scope>NUCLEOTIDE SEQUENCE</scope>
    <source>
        <strain evidence="2">KCTC 32513</strain>
    </source>
</reference>
<gene>
    <name evidence="2" type="ORF">GCM10009069_24180</name>
</gene>
<reference evidence="2" key="2">
    <citation type="submission" date="2020-09" db="EMBL/GenBank/DDBJ databases">
        <authorList>
            <person name="Sun Q."/>
            <person name="Kim S."/>
        </authorList>
    </citation>
    <scope>NUCLEOTIDE SEQUENCE</scope>
    <source>
        <strain evidence="2">KCTC 32513</strain>
    </source>
</reference>
<dbReference type="EMBL" id="BMZH01000011">
    <property type="protein sequence ID" value="GHB00511.1"/>
    <property type="molecule type" value="Genomic_DNA"/>
</dbReference>
<name>A0A8J3CTX0_9PROT</name>
<organism evidence="2 3">
    <name type="scientific">Algimonas arctica</name>
    <dbReference type="NCBI Taxonomy" id="1479486"/>
    <lineage>
        <taxon>Bacteria</taxon>
        <taxon>Pseudomonadati</taxon>
        <taxon>Pseudomonadota</taxon>
        <taxon>Alphaproteobacteria</taxon>
        <taxon>Maricaulales</taxon>
        <taxon>Robiginitomaculaceae</taxon>
        <taxon>Algimonas</taxon>
    </lineage>
</organism>
<evidence type="ECO:0000313" key="3">
    <source>
        <dbReference type="Proteomes" id="UP000634004"/>
    </source>
</evidence>
<comment type="caution">
    <text evidence="2">The sequence shown here is derived from an EMBL/GenBank/DDBJ whole genome shotgun (WGS) entry which is preliminary data.</text>
</comment>
<sequence length="517" mass="57319">MTLLYHFMTRIFFFITLVWAALTQSALAQGVAAQSDNFSLISDAPVDAADILSDLETFQRAVIEDLGLTQTVVTEPLRLNIIDDPKTFAAITPGGVTAAIYLQSAAGHDIIVGHRTEPGHLLSNALDPNGLRLVLRHEVVHHILETRYARKLPVWLGEGLAEYYATYARGADGRATFGRALPEQDPLTDNQTWLPMRTVIENMAKYPDFRFASSGPPSRAQRIYYGQSWALAHFVMDQPEGLARVHRFVDGWAPNIDSEDSFEQAFGLRYDPLETRVREDIIREGGGVRLGPLASAAAPASAIITTTPSPQALIANRLRLVLTHGPDTDLTYEQMIALRARLTAPVETNALDLARALRAWRVTDWDGSDAAIDRILARTPDHARALKIRAKTAYGRVSERQSEQSLWDAAEAAAIQGLAARPDDAELHLFRVAVSLPVTQNISPGAQISLDWLQARNTHLRLPHAAMMMIPALIYENRFEHADRVLDSAARWKETAGDKWVIERLRGNVAAERAERE</sequence>
<dbReference type="Proteomes" id="UP000634004">
    <property type="component" value="Unassembled WGS sequence"/>
</dbReference>
<feature type="signal peptide" evidence="1">
    <location>
        <begin position="1"/>
        <end position="28"/>
    </location>
</feature>
<proteinExistence type="predicted"/>
<evidence type="ECO:0000256" key="1">
    <source>
        <dbReference type="SAM" id="SignalP"/>
    </source>
</evidence>
<evidence type="ECO:0000313" key="2">
    <source>
        <dbReference type="EMBL" id="GHB00511.1"/>
    </source>
</evidence>
<keyword evidence="1" id="KW-0732">Signal</keyword>
<feature type="chain" id="PRO_5035266787" description="DUF1570 domain-containing protein" evidence="1">
    <location>
        <begin position="29"/>
        <end position="517"/>
    </location>
</feature>
<keyword evidence="3" id="KW-1185">Reference proteome</keyword>